<comment type="caution">
    <text evidence="1">The sequence shown here is derived from an EMBL/GenBank/DDBJ whole genome shotgun (WGS) entry which is preliminary data.</text>
</comment>
<dbReference type="Proteomes" id="UP000789702">
    <property type="component" value="Unassembled WGS sequence"/>
</dbReference>
<organism evidence="1 2">
    <name type="scientific">Dentiscutata heterogama</name>
    <dbReference type="NCBI Taxonomy" id="1316150"/>
    <lineage>
        <taxon>Eukaryota</taxon>
        <taxon>Fungi</taxon>
        <taxon>Fungi incertae sedis</taxon>
        <taxon>Mucoromycota</taxon>
        <taxon>Glomeromycotina</taxon>
        <taxon>Glomeromycetes</taxon>
        <taxon>Diversisporales</taxon>
        <taxon>Gigasporaceae</taxon>
        <taxon>Dentiscutata</taxon>
    </lineage>
</organism>
<reference evidence="1" key="1">
    <citation type="submission" date="2021-06" db="EMBL/GenBank/DDBJ databases">
        <authorList>
            <person name="Kallberg Y."/>
            <person name="Tangrot J."/>
            <person name="Rosling A."/>
        </authorList>
    </citation>
    <scope>NUCLEOTIDE SEQUENCE</scope>
    <source>
        <strain evidence="1">IL203A</strain>
    </source>
</reference>
<sequence>MDVDERMSSHVSSHESYQSSLSRRVAISPDGLEIATFDPNTSQILIYDIKDLKNHKTSFNFGEVNNKHKMNLSLAISDPIDNGTSSDRLIALSKFYSDEGMNKNKNDKSENWNDIEKGEKSDFKGKTWIISLRSQAENKHYISIEIGGVVRFLDNESYTLYENSSANFNNATIVITNASGIFKRTLGHSDIEKDQKDSCWCSLTHSCASIEGFNFPEHFSSHLNKVDLLHTSIVKNHFFVHSYKNKHRIVEMYSLRTGNMEMIFKKREPSYSQITKGRIIYEISQNEALFAFCHGTNAITIYLMENGLEIITKKLRVLDNSIWQKILSIHFIDNDSKLFIIYEEELYDCDNNETKMVKSFIIWDLFSTSDDAIKRVKFTNDLKVQLDINPIYRLLNSNGKILGIKNDKDFFWVLQHPEIRNNLYPTSNDLKTVNLTKRGEGHIVYDVNGKMITDSHKIISIIENTEPWNPRTPQESIYLDKTGNLQLIIGSNTLQVWRLKHTSTNKRHSFLEIHWPNNVNVLESACRFLNFVTSKKHEANDNDNLNRLIESTQRLIYKFIKQHGTWRLTDIRYNIMENLIKAEQYTLIKLVLNESINGKNCKLHLPRRYKWNKKKTTDLESLMPRNKSCENETFETKTTDLESLMTMNKSCAIATIDHLLEYYLDNAYYDMNSGWLFTVTDAIHLLYDNKINVQKLFKKPCFGALEADTSPLNLSRCQRKTVNEVHILEVKPQLARKPKNSLWTCFKEKAFLKWDTIVKKNSIVAKIFSNSKTPNNSTKQYINDEKVYMVPLPNFTIYSQSDSSQGFIATLRKFIKIMIYPRSRVISKKNYSPFLHVIDNENDTKMYNCPSIIAATEFK</sequence>
<protein>
    <submittedName>
        <fullName evidence="1">5945_t:CDS:1</fullName>
    </submittedName>
</protein>
<accession>A0ACA9K7W4</accession>
<gene>
    <name evidence="1" type="ORF">DHETER_LOCUS1141</name>
</gene>
<evidence type="ECO:0000313" key="2">
    <source>
        <dbReference type="Proteomes" id="UP000789702"/>
    </source>
</evidence>
<evidence type="ECO:0000313" key="1">
    <source>
        <dbReference type="EMBL" id="CAG8457697.1"/>
    </source>
</evidence>
<keyword evidence="2" id="KW-1185">Reference proteome</keyword>
<proteinExistence type="predicted"/>
<dbReference type="EMBL" id="CAJVPU010000648">
    <property type="protein sequence ID" value="CAG8457697.1"/>
    <property type="molecule type" value="Genomic_DNA"/>
</dbReference>
<name>A0ACA9K7W4_9GLOM</name>